<feature type="compositionally biased region" description="Polar residues" evidence="1">
    <location>
        <begin position="4892"/>
        <end position="4909"/>
    </location>
</feature>
<feature type="region of interest" description="Disordered" evidence="1">
    <location>
        <begin position="3981"/>
        <end position="4049"/>
    </location>
</feature>
<feature type="region of interest" description="Disordered" evidence="1">
    <location>
        <begin position="4650"/>
        <end position="4696"/>
    </location>
</feature>
<feature type="compositionally biased region" description="Acidic residues" evidence="1">
    <location>
        <begin position="254"/>
        <end position="263"/>
    </location>
</feature>
<keyword evidence="2" id="KW-1133">Transmembrane helix</keyword>
<proteinExistence type="predicted"/>
<feature type="compositionally biased region" description="Basic and acidic residues" evidence="1">
    <location>
        <begin position="3214"/>
        <end position="3230"/>
    </location>
</feature>
<feature type="transmembrane region" description="Helical" evidence="2">
    <location>
        <begin position="5914"/>
        <end position="5930"/>
    </location>
</feature>
<feature type="region of interest" description="Disordered" evidence="1">
    <location>
        <begin position="4423"/>
        <end position="4458"/>
    </location>
</feature>
<feature type="transmembrane region" description="Helical" evidence="2">
    <location>
        <begin position="5950"/>
        <end position="5970"/>
    </location>
</feature>
<feature type="region of interest" description="Disordered" evidence="1">
    <location>
        <begin position="2615"/>
        <end position="2710"/>
    </location>
</feature>
<keyword evidence="2" id="KW-0812">Transmembrane</keyword>
<feature type="transmembrane region" description="Helical" evidence="2">
    <location>
        <begin position="5986"/>
        <end position="6011"/>
    </location>
</feature>
<evidence type="ECO:0000313" key="3">
    <source>
        <dbReference type="EMBL" id="KAJ1608462.1"/>
    </source>
</evidence>
<name>A0A9D5DG89_9CRYT</name>
<dbReference type="EMBL" id="JAPCXC010000043">
    <property type="protein sequence ID" value="KAJ1608462.1"/>
    <property type="molecule type" value="Genomic_DNA"/>
</dbReference>
<feature type="region of interest" description="Disordered" evidence="1">
    <location>
        <begin position="250"/>
        <end position="280"/>
    </location>
</feature>
<feature type="compositionally biased region" description="Acidic residues" evidence="1">
    <location>
        <begin position="4171"/>
        <end position="4180"/>
    </location>
</feature>
<feature type="compositionally biased region" description="Low complexity" evidence="1">
    <location>
        <begin position="2463"/>
        <end position="2477"/>
    </location>
</feature>
<comment type="caution">
    <text evidence="3">The sequence shown here is derived from an EMBL/GenBank/DDBJ whole genome shotgun (WGS) entry which is preliminary data.</text>
</comment>
<feature type="region of interest" description="Disordered" evidence="1">
    <location>
        <begin position="3208"/>
        <end position="3249"/>
    </location>
</feature>
<feature type="compositionally biased region" description="Basic and acidic residues" evidence="1">
    <location>
        <begin position="4018"/>
        <end position="4033"/>
    </location>
</feature>
<gene>
    <name evidence="3" type="ORF">OJ253_1951</name>
</gene>
<feature type="region of interest" description="Disordered" evidence="1">
    <location>
        <begin position="3643"/>
        <end position="3680"/>
    </location>
</feature>
<feature type="region of interest" description="Disordered" evidence="1">
    <location>
        <begin position="2459"/>
        <end position="2492"/>
    </location>
</feature>
<dbReference type="OrthoDB" id="341931at2759"/>
<feature type="region of interest" description="Disordered" evidence="1">
    <location>
        <begin position="3586"/>
        <end position="3605"/>
    </location>
</feature>
<evidence type="ECO:0000256" key="1">
    <source>
        <dbReference type="SAM" id="MobiDB-lite"/>
    </source>
</evidence>
<feature type="compositionally biased region" description="Basic and acidic residues" evidence="1">
    <location>
        <begin position="4650"/>
        <end position="4666"/>
    </location>
</feature>
<protein>
    <recommendedName>
        <fullName evidence="4">Chorein N-terminal domain-containing protein</fullName>
    </recommendedName>
</protein>
<evidence type="ECO:0008006" key="4">
    <source>
        <dbReference type="Google" id="ProtNLM"/>
    </source>
</evidence>
<accession>A0A9D5DG89</accession>
<organism evidence="3">
    <name type="scientific">Cryptosporidium canis</name>
    <dbReference type="NCBI Taxonomy" id="195482"/>
    <lineage>
        <taxon>Eukaryota</taxon>
        <taxon>Sar</taxon>
        <taxon>Alveolata</taxon>
        <taxon>Apicomplexa</taxon>
        <taxon>Conoidasida</taxon>
        <taxon>Coccidia</taxon>
        <taxon>Eucoccidiorida</taxon>
        <taxon>Eimeriorina</taxon>
        <taxon>Cryptosporidiidae</taxon>
        <taxon>Cryptosporidium</taxon>
    </lineage>
</organism>
<feature type="compositionally biased region" description="Low complexity" evidence="1">
    <location>
        <begin position="3236"/>
        <end position="3249"/>
    </location>
</feature>
<keyword evidence="2" id="KW-0472">Membrane</keyword>
<feature type="region of interest" description="Disordered" evidence="1">
    <location>
        <begin position="4892"/>
        <end position="4913"/>
    </location>
</feature>
<feature type="region of interest" description="Disordered" evidence="1">
    <location>
        <begin position="2025"/>
        <end position="2045"/>
    </location>
</feature>
<feature type="region of interest" description="Disordered" evidence="1">
    <location>
        <begin position="5585"/>
        <end position="5628"/>
    </location>
</feature>
<feature type="region of interest" description="Disordered" evidence="1">
    <location>
        <begin position="5385"/>
        <end position="5430"/>
    </location>
</feature>
<feature type="region of interest" description="Disordered" evidence="1">
    <location>
        <begin position="6052"/>
        <end position="6072"/>
    </location>
</feature>
<feature type="region of interest" description="Disordered" evidence="1">
    <location>
        <begin position="5110"/>
        <end position="5197"/>
    </location>
</feature>
<evidence type="ECO:0000256" key="2">
    <source>
        <dbReference type="SAM" id="Phobius"/>
    </source>
</evidence>
<feature type="compositionally biased region" description="Polar residues" evidence="1">
    <location>
        <begin position="2637"/>
        <end position="2646"/>
    </location>
</feature>
<feature type="compositionally biased region" description="Basic and acidic residues" evidence="1">
    <location>
        <begin position="4428"/>
        <end position="4447"/>
    </location>
</feature>
<feature type="compositionally biased region" description="Basic and acidic residues" evidence="1">
    <location>
        <begin position="5112"/>
        <end position="5122"/>
    </location>
</feature>
<dbReference type="Proteomes" id="UP001067231">
    <property type="component" value="Unassembled WGS sequence"/>
</dbReference>
<feature type="region of interest" description="Disordered" evidence="1">
    <location>
        <begin position="3900"/>
        <end position="3939"/>
    </location>
</feature>
<feature type="compositionally biased region" description="Basic and acidic residues" evidence="1">
    <location>
        <begin position="5591"/>
        <end position="5603"/>
    </location>
</feature>
<feature type="compositionally biased region" description="Basic residues" evidence="1">
    <location>
        <begin position="3667"/>
        <end position="3678"/>
    </location>
</feature>
<feature type="compositionally biased region" description="Low complexity" evidence="1">
    <location>
        <begin position="4199"/>
        <end position="4210"/>
    </location>
</feature>
<reference evidence="3" key="1">
    <citation type="submission" date="2022-10" db="EMBL/GenBank/DDBJ databases">
        <title>Adaptive evolution leads to modifications in subtelomeric GC content in a zoonotic Cryptosporidium species.</title>
        <authorList>
            <person name="Li J."/>
            <person name="Feng Y."/>
            <person name="Xiao L."/>
        </authorList>
    </citation>
    <scope>NUCLEOTIDE SEQUENCE</scope>
    <source>
        <strain evidence="3">33844</strain>
    </source>
</reference>
<feature type="compositionally biased region" description="Polar residues" evidence="1">
    <location>
        <begin position="5411"/>
        <end position="5423"/>
    </location>
</feature>
<feature type="region of interest" description="Disordered" evidence="1">
    <location>
        <begin position="4165"/>
        <end position="4226"/>
    </location>
</feature>
<feature type="region of interest" description="Disordered" evidence="1">
    <location>
        <begin position="2926"/>
        <end position="2947"/>
    </location>
</feature>
<feature type="compositionally biased region" description="Acidic residues" evidence="1">
    <location>
        <begin position="6058"/>
        <end position="6072"/>
    </location>
</feature>
<feature type="compositionally biased region" description="Basic residues" evidence="1">
    <location>
        <begin position="2657"/>
        <end position="2667"/>
    </location>
</feature>
<feature type="compositionally biased region" description="Basic and acidic residues" evidence="1">
    <location>
        <begin position="3919"/>
        <end position="3930"/>
    </location>
</feature>
<feature type="compositionally biased region" description="Gly residues" evidence="1">
    <location>
        <begin position="3589"/>
        <end position="3604"/>
    </location>
</feature>
<sequence>MLGSAIIKSLIGNLLEKLGSDLLGTWNLADNIEINSFSPLDIELRNLPIPQIIFEVADLPFIVIYSNVRLVKVSLKTDQMPSEENPLSIEGWDVDLQIRLASLDEWDSRKWCRRLLKSKRKKILRWYKYVSPWSTNRVADQISQSLETSIVNSLNIKLHNVHCVLIDDHLGPSPFAIDISSDSFFITSANDPGVLSEEELRGKESHLLQFLWIRFYGFRAVFRRSDHPLLASVPKNVVTKLVDIEGDATTALGVEDEEDEDAAGEGGGLGSDQHESSSSGRERSSFFSRLIGNLVQFFSPDKSEGQKINLLSSFLCSLNGQSSSQLEIFRELSEISVGSRDYSSAELPKHSQNGNSRFIRLPDDPFGCIQVTKDQGIEFHILFKRWDIRALNAPSCMFGSVFEDEKQCREYISSREWKASKLIFLPSSDRYLERPPSIETLVDETFELTCTEDVVSVLYNFINYLSQWSAFLKASQYVYSNRKTHKELEEYLSSLVSCNGGSRRNGGPSSIPKQLLSEMETEISIRDVIALHMSADEFLREGFSSKGGGFWRAFGRSPGVDPEALHGFVLEKVLGGNTWEKFAEAKSVTRDKDVWIPDSKEIDCMKFSTFERWFSSEGRMQVVIPKGRVSVVMSDLSSISSKASPVPDWMRSLLLERFPGEGVLGRMSGLIFEFDLNMLADKISFYHRQTSMKIFRLEVLEGEFGLACGQLGRGRSRPESTGGHGSLMRTASHVVRAFPLTFLPGARVLEVGTGCCSRHSLEAGHGRDCGFEDCMDTFVGRASRRAKRASRLRLVDIDDNEVGVGEPGRNGGGRPGVGLTLSIHQLFGRVTLRDIKVPSDTVIPGFCPGFDYNIMDDEYLPHFNSNSVEISDLVLHDLKGIWRVASLIPNVTSNILSIISRSSRTSEAHLVRSLMEMISISVKDNALYSLSLQGIRVSSRYPNTTNTASRYSTRHLSLDKHLHDTRSHPGCMACKLSPGNRRRCPGARAESLPELGLTTFRVGGQDLRDLRSPDRWPAETLDKKVTRIVSEILVSPDDFLQSLKTYRVMESSQSIFRGLTGLTLNSSFGNLASCEYEYKREDDETGQVSESLLYNEILRYLLQNDYFIEENVSFTGIQIGLTSLCLQTRVGRGTLFLEMKGLSLCMLANQPEEGARDPGRDGLGFSERQRREEERRLEFLWVGGLSVQLSERQLDLSLSRVSVNVFPAIMTAINGYELLVFPKRSQVDLGRMFRNVSSFRVNKIETKGPRHSGSGGLRSLECLTVRLDEASVQIYDTEYLLYQLSLFDLSIRCMQSLAGRSRMTVSIALGEVFIQSINNIILGDQNLGYQRLRSDFSGRHFFTPSVVFSKLSGHLVPTQKMHTKSGDISHFPYVLVHSDQFQASRKIGTESDMQGDPILSLEVRIRAREGGTDESQSSLEEGAPETTKYVISVISKVRNGNFFFTDDDMIRLKSIFSLYKRISGQFRRERNSLWSSDFVLERESPLEAYRLSRQGTAGEAEAERPPLESSDFCRGCGGLSIDLMGEVKNRDEYFVEVSLSFENFYVHFLVNSDKLYKNRLIDNQLLEIHREALEFSSESLTLVRPLFCFNSRMYDSSRYNPRTAVLAAESVGLRLNFCIQTSISSKCLGDGREWRIKTGFREMSVMVVRNGTWGMLDFSLKKMTLKVVVHLRDILEYKGNEQGEDVLKRFLSCLRLVLRKEATRVFVVKFKIRDICIWSILYERIKGGHSSKKSGGSVSTTTSTVDMFLTKTSSSLEYVCLSPLKSSLSEYSSSMLPEYITVDRRRRHLSRDEMGDELFPSWEYGLSLPLAVPFNHPDLLLNSRPKLFPVFGKRPMESVGPDVGVESRHKMCLRGGREVFIIPMITLKSNEVSLGGPAASSISIDITISPTFLSVVPLVFRQLIDVSFMYDKFKTVHLDEALLAGKGGLSHKRFKMAQDQSFPGREDLLFGVHHVQDSEPRHGDTITSILRSLGSVPVASFEVKSKFNTMVVIFPEFNDLEMSDSVSSRYFEVYSRRISQTVGQHADPDCVSTGGEQPGRGWGAPGPSRSDDYYISVFSNSFHPAVAFSHNISFLFALETDKEGGGGPPDHESLRISLEISQLRVQLPFVRNIGGDYSIDGAATRGLLRTGPEDTPESRDPILDIFIPSVNSCFVLSTSSHPEGEGGCHAVPETRGVLFGMVSIPIVFAIDGARIPVMDDTFILRSYALRRSGGEDSTKDFSRDLARLQDEISQEEGLELSREEDPCFAKCMMSRPELLGVIINAVGDHYLQIQANLNNFRFIFSLTTFSVSAPYIQRINSWWNDIWLIRMRYPRCPGSTMRYFYVDTRSDTMNISSFGVASRSTRSDYVADGLEDVLGREQHSSERDVGGSMFRWNGVEGADEVYCVNRFDYANFDVTSPLFFPLDGSIPIVLALPVTASLEERVRPWNSLEFRPEDGFVLRFDQSLKDFNLEILQEERRTGSGSSSSKPGPAPGSQGTGELVREGGACPWSRTTVRPDPFLVCSCREPGGPARLDSSLSESNMLNGDLAEFGPDEETPARLDYRLSVNAEQVSDQRGVYVVGGQGTGGEDLSVIHEGSLDYFTLANHAHRISRSQKKVSGLLSGWVSLRQKLSSNSSSVGYTPRDEDPRWAAQEAVSSEESLQTGPAEGPEGGPRRRSFSLFKRRSSNEGGGGLHLSPIYEGGPGNRTPESEHKARRESRHMAGGSTEEERIFKFQMSLNNLEIWFHRDNVKENMSVVSRENLTKDEIDQLTLEEVAVDWMSKAVHCVPAPRSTRERGHDRDTFRIRIQDPHGGGREDSGPTLGDFEDEDGEEELEFVGCEVDLQETDLDGGGRIGRHIRAKGGRGVRRFESRGGGIKDLHTEEGVGCGRLFANSYEIFAFRRNISTYDQADYDYITKSSRYGKRQELAVHRSLRPAYSSYFLPSSEGGRREDGGTEELPEVGVGHGGVSYRVKREDAGLRESRGSGGRESQFLNGTAFSILLSFEASAEMTNETFQIAGECSETRILPGFPVRIREEALAQFGVLPISKQGESCCTCNYCRITSLRRYLYLHTLNGRNIYLSLTKTVPDRIKRDFLLFISHLKIFSTPSGVRNSSISKYWTGYHIETEFVISEVTISVSMDILQEIKLFISNFKEVRDSIAYYSLVYSRSRKSYIVPEAILNPFAPSVPSVPLETTPPAQTHAQARRSFLSQVLPTIMCLSRPGSSLGSGRIRDERVGVRQESRDASSDELSEGSSLGSSESSCSSSSMQESQVILIYYLGFPLPHSNAHYIPESVRRHLRQEMLQNLGKNRRFGIYTSNDSVVCSSPKETDRYGEYLDPVLQGRRDSGEERQHQKVVITENTIYSVISGLIRYSSLPLEWVFRGLKSSSYESISNLFNKYRFLSLLKLPKSHLDKHRQLTFEYRLSSFNIVIHNDNIDILRLSIDNTKCQVRFPEDVSCRLTGVVSAITHDPIMDCMITIIRPFPYTLEMRLVRQGEGLQRRSVSALAPASVSELDCLYSTSRPGADAWPILEVDFCTESISLELTSGFLQNLRLILSDFKNSHLLGLIFAYERRISSVRVINDIGQSFLIVQPVSVHACRGPEGEAGPGRPGKRGAMGGGEEEARGLRSFLLESGDYCSVPIKLPVYMAVEKFTHRKGQKTAARIQANRNSDRNRDISGSKGQHHHKTGRRGHQCLGDQNQDLNGFLNITAQIVGGRVADGERRAKETHVIDVDGLGEQKGQERTRNRQLKNSPGLILSDILGELCTLGVPKRRRRAAGKHLWLEEKKSELLYGSTGLAEQELRQLAEQLELATPALDMASEGVEMMIHRFIIAQSTWSSIGKLKDDTLYRRAYRLGILGFILVLEPESGTLPNEWIWTLGTCVQIENATNIVFRVTANWRHGIRHFCGTLFTEPSRRSNRGRGGGPSGGPTDRSQDADCGRRGNEASSGGCFPYMDIPPYSRRSIPLSWFLLGDMEPSIVPILSHNDVEEDCYDDEADRYGGLGGAFEQDEGTENRPPIQRGDGGRQNLGRRSREGGEEEREKERETAPSPSGQSSRHEILLEGEERIRVDERSVRRIQSRLHSVPFTILKMLIHEIMTTQPGNVAKAKLANEVSSLTFESLMAFSCQVECVDIPTSEKYVTSYAYSIKLTPLLKLTNSLPFPIQIRLKMAGGLSLPTLAGGEPAESEADSPDLEELRESRTRSQVGLEARSRAPASASGAEAAVLGKPGPRLHSKEWRRSRAQRVGDSNYSRLRHVYRREFAALVQFLSGRSVDYIIQSQQELELPICRQKISLVVYVNGSPLEYCSYPLFTNTQQSTDYVQSRNAQMSEFIYRSESILVSFPFGSTISQNISLRRVSGNPFNAWNPFYSQLLQGFFGSIGESGREKLADAISNFTISVSTSAKRILFSALSRVENTTDSIICLFYNDLASPGGSNQLKQANDKRRGRGKEGTEARPHDLEEGERGEDPERNEVRALLSTSFKIVPLPPMYRFFTSIENLKSMRVGSFTLDFLTRSLRITARVRKGSISGWSDFSRMVSSSLVINHISKISSKYDFSSLGTSYSIKLPLTPISDTRSQDQGDEERPTVSIGAITHNNDLLSQLNCPLVSFYNKYEFVSQLPFPIVIHKFTNSREMHQTIRRSHSNPVDLDSDMRDASIILFRNSKDQDDENHGDGHAEDSAPLTGRSDGLGSRPGGDKESPEFGPLKTGRKYHRFSSRDFKLPPRTSLSCDGVLLRPNERRPYHGNDPNVWICKPLIEGSSEPLQASKEFSLFSGQRMEYTPQLNKFQIGLSNTTSGASMQMTVSSSLSESENKDPLLITIQIIPAILGTAASGSTSLRDSAYFVIFSVAEAPFFEICNLSSYYIAYDTPEISKPHNYYYRSKKAVMDAVSVGTSQLEDLSRTVTSMNSDKGGSVSGGQNPPRSKKKTYINHLHATGYVYPDIFSAKSADISVIPPKTRIPYIPKNWDCELIGIRPFNVSKSVWTTHSVTAIKDQISVISFVKLSDKASHASSNPINTKHLSGGLPSQVQDSRLSSRFQNPFADTSAVSNNGLSSIQSKPRTGRLYVFLMVNSKGTRVLTILDNRKYAEKLLNGSVQSISSGSPWGADLESLLSLGPDKLGSIRGEARGPAERRIHLPGLSPRGNRGVGGLGNEDGMDDGLNPRRKYQRTNHLSARASQGRVDGSRKTGERSGGGEQSGSLPDAEEHHKLGSGSMRKISWIGFRISFFIPRTSISWIHQNELVLVTHGSLFHVSASILPQNIRLMSVLNVACDSIMNLCYKLVGFSESREYRRNPGTASNVERLRLISHDHLRNSRAPIAGTKKSIMALFTHRVNHLFSGQSRRRQIFGKTIQIDEESDSQLQHEAGADHNRMELLRRRGLRLKRRLRNRQSNGEIHELGSCYESDQEEDVPTAGQSAGRRVASLQSVSYHSQNKEASGANDSLDGRTFELLSEAVKDIYQFLSRELNSAGGSASPKENPDLNRVLKLLRKVYRDCVNCEKYVKRRMMSVGSEIQELAGDDDDQGNIYGGDAVDWSAKYYRIYDGVLASLIQIVILISSFMERTLLTSGKIILNLGLSSIHIDHFLPGDIPVILKTSGSNQVSDRSDNPRQLRDLDQVTETESLENERPGSRLGRGGLGRGSRAVVGNSVRFRDEEMGLGGPAAGTESLGSARDLDNRFFSLTVSRSLMSPIYAPIFDEINITVSQICCNLERLVVQTLYFMVSKEIENMNIITYSRQKTLWMHSTRQKMIEKKSHREMNYLGSLVCYVSGGYGLPMYITRTPWDQLKIGKPLYIRTLEISDIIVTITIRTSDDTIDIDTLTPEALLFMNILPLDTPHMILNVSSLHKDALVVDIAEFLHFLVSSYSRQLKRRVLPSLGLTHLVAIYSGMKRGFKALFVEIKRGLTDDDLTFLEGFIQGFRVGLIHFFRYFLGGMFQTASVIFNFGHKLLGGRRPRPKSILDAIWNGIVGMFMDTFITPWVLLCRDPMENFRKTNKKRVFVLTVIFSIVRIALSCLFGALNFFASITESLATTLIGDFEQFVHVKSRAELMNEIEKDRILNQKSDKRYIDNTEDPDYSELEPDRE</sequence>